<evidence type="ECO:0000256" key="7">
    <source>
        <dbReference type="ARBA" id="ARBA00022679"/>
    </source>
</evidence>
<keyword evidence="6" id="KW-0963">Cytoplasm</keyword>
<reference evidence="13 14" key="1">
    <citation type="journal article" date="2023" name="Elife">
        <title>Identification of key yeast species and microbe-microbe interactions impacting larval growth of Drosophila in the wild.</title>
        <authorList>
            <person name="Mure A."/>
            <person name="Sugiura Y."/>
            <person name="Maeda R."/>
            <person name="Honda K."/>
            <person name="Sakurai N."/>
            <person name="Takahashi Y."/>
            <person name="Watada M."/>
            <person name="Katoh T."/>
            <person name="Gotoh A."/>
            <person name="Gotoh Y."/>
            <person name="Taniguchi I."/>
            <person name="Nakamura K."/>
            <person name="Hayashi T."/>
            <person name="Katayama T."/>
            <person name="Uemura T."/>
            <person name="Hattori Y."/>
        </authorList>
    </citation>
    <scope>NUCLEOTIDE SEQUENCE [LARGE SCALE GENOMIC DNA]</scope>
    <source>
        <strain evidence="13 14">SB-73</strain>
    </source>
</reference>
<evidence type="ECO:0000256" key="8">
    <source>
        <dbReference type="ARBA" id="ARBA00023242"/>
    </source>
</evidence>
<comment type="subcellular location">
    <subcellularLocation>
        <location evidence="2">Cytoplasm</location>
    </subcellularLocation>
    <subcellularLocation>
        <location evidence="1">Nucleus</location>
    </subcellularLocation>
</comment>
<comment type="caution">
    <text evidence="13">The sequence shown here is derived from an EMBL/GenBank/DDBJ whole genome shotgun (WGS) entry which is preliminary data.</text>
</comment>
<dbReference type="EC" id="2.3.1.257" evidence="4"/>
<protein>
    <recommendedName>
        <fullName evidence="5">N-alpha-acetyltransferase 40</fullName>
        <ecNumber evidence="4">2.3.1.257</ecNumber>
    </recommendedName>
</protein>
<dbReference type="InterPro" id="IPR000182">
    <property type="entry name" value="GNAT_dom"/>
</dbReference>
<feature type="domain" description="N-acetyltransferase" evidence="12">
    <location>
        <begin position="10"/>
        <end position="184"/>
    </location>
</feature>
<dbReference type="Gene3D" id="3.40.630.30">
    <property type="match status" value="1"/>
</dbReference>
<evidence type="ECO:0000256" key="10">
    <source>
        <dbReference type="ARBA" id="ARBA00047821"/>
    </source>
</evidence>
<dbReference type="GO" id="GO:0043998">
    <property type="term" value="F:histone H2A acetyltransferase activity"/>
    <property type="evidence" value="ECO:0007669"/>
    <property type="project" value="InterPro"/>
</dbReference>
<keyword evidence="14" id="KW-1185">Reference proteome</keyword>
<evidence type="ECO:0000256" key="9">
    <source>
        <dbReference type="ARBA" id="ARBA00023315"/>
    </source>
</evidence>
<dbReference type="CDD" id="cd04301">
    <property type="entry name" value="NAT_SF"/>
    <property type="match status" value="1"/>
</dbReference>
<comment type="catalytic activity">
    <reaction evidence="10">
        <text>N-terminal L-seryl-[histone H2A] + acetyl-CoA = N-terminal N(alpha)-acetyl-L-seryl-[histone H2A] + CoA + H(+)</text>
        <dbReference type="Rhea" id="RHEA:50600"/>
        <dbReference type="Rhea" id="RHEA-COMP:12742"/>
        <dbReference type="Rhea" id="RHEA-COMP:12744"/>
        <dbReference type="ChEBI" id="CHEBI:15378"/>
        <dbReference type="ChEBI" id="CHEBI:57287"/>
        <dbReference type="ChEBI" id="CHEBI:57288"/>
        <dbReference type="ChEBI" id="CHEBI:64738"/>
        <dbReference type="ChEBI" id="CHEBI:83690"/>
        <dbReference type="EC" id="2.3.1.257"/>
    </reaction>
</comment>
<dbReference type="EMBL" id="BTGC01000003">
    <property type="protein sequence ID" value="GMM51202.1"/>
    <property type="molecule type" value="Genomic_DNA"/>
</dbReference>
<name>A0AAV5RJL1_STABA</name>
<dbReference type="InterPro" id="IPR016181">
    <property type="entry name" value="Acyl_CoA_acyltransferase"/>
</dbReference>
<keyword evidence="8" id="KW-0539">Nucleus</keyword>
<evidence type="ECO:0000256" key="6">
    <source>
        <dbReference type="ARBA" id="ARBA00022490"/>
    </source>
</evidence>
<dbReference type="Pfam" id="PF00583">
    <property type="entry name" value="Acetyltransf_1"/>
    <property type="match status" value="1"/>
</dbReference>
<accession>A0AAV5RJL1</accession>
<keyword evidence="9" id="KW-0012">Acyltransferase</keyword>
<evidence type="ECO:0000256" key="2">
    <source>
        <dbReference type="ARBA" id="ARBA00004496"/>
    </source>
</evidence>
<dbReference type="GO" id="GO:0005737">
    <property type="term" value="C:cytoplasm"/>
    <property type="evidence" value="ECO:0007669"/>
    <property type="project" value="UniProtKB-SubCell"/>
</dbReference>
<evidence type="ECO:0000256" key="5">
    <source>
        <dbReference type="ARBA" id="ARBA00015043"/>
    </source>
</evidence>
<dbReference type="PANTHER" id="PTHR20531:SF1">
    <property type="entry name" value="N-ALPHA-ACETYLTRANSFERASE 40"/>
    <property type="match status" value="1"/>
</dbReference>
<gene>
    <name evidence="13" type="ORF">DASB73_021600</name>
</gene>
<comment type="catalytic activity">
    <reaction evidence="11">
        <text>N-terminal L-seryl-[histone H4] + acetyl-CoA = N-terminal N(alpha)-acetyl-L-seryl-[histone H4] + CoA + H(+)</text>
        <dbReference type="Rhea" id="RHEA:50596"/>
        <dbReference type="Rhea" id="RHEA-COMP:12740"/>
        <dbReference type="Rhea" id="RHEA-COMP:12743"/>
        <dbReference type="ChEBI" id="CHEBI:15378"/>
        <dbReference type="ChEBI" id="CHEBI:57287"/>
        <dbReference type="ChEBI" id="CHEBI:57288"/>
        <dbReference type="ChEBI" id="CHEBI:64738"/>
        <dbReference type="ChEBI" id="CHEBI:83690"/>
        <dbReference type="EC" id="2.3.1.257"/>
    </reaction>
</comment>
<evidence type="ECO:0000256" key="1">
    <source>
        <dbReference type="ARBA" id="ARBA00004123"/>
    </source>
</evidence>
<dbReference type="GO" id="GO:0010485">
    <property type="term" value="F:histone H4 acetyltransferase activity"/>
    <property type="evidence" value="ECO:0007669"/>
    <property type="project" value="InterPro"/>
</dbReference>
<dbReference type="Proteomes" id="UP001362899">
    <property type="component" value="Unassembled WGS sequence"/>
</dbReference>
<sequence length="184" mass="21629">MSVGLKLVHKVPQELTEDEVSQCYKLVRKLRPMYIASREPWDRKSKINEMIETEGMEFILLLTETGDVAAFVSFIEKDYLYDIPCVFIWELHVHPDFRRQGLATQLVYQVLERAGNGDTERTNKCADSNEIRDEQTLAQEENTGRVYLRSFRKNLLALQFYEALNFHEVEKLSDKYSVYMVHEP</sequence>
<proteinExistence type="inferred from homology"/>
<dbReference type="GO" id="GO:0005634">
    <property type="term" value="C:nucleus"/>
    <property type="evidence" value="ECO:0007669"/>
    <property type="project" value="UniProtKB-SubCell"/>
</dbReference>
<comment type="similarity">
    <text evidence="3">Belongs to the acetyltransferase family. NAA40 subfamily.</text>
</comment>
<evidence type="ECO:0000256" key="4">
    <source>
        <dbReference type="ARBA" id="ARBA00012950"/>
    </source>
</evidence>
<dbReference type="InterPro" id="IPR039949">
    <property type="entry name" value="NAA40"/>
</dbReference>
<organism evidence="13 14">
    <name type="scientific">Starmerella bacillaris</name>
    <name type="common">Yeast</name>
    <name type="synonym">Candida zemplinina</name>
    <dbReference type="NCBI Taxonomy" id="1247836"/>
    <lineage>
        <taxon>Eukaryota</taxon>
        <taxon>Fungi</taxon>
        <taxon>Dikarya</taxon>
        <taxon>Ascomycota</taxon>
        <taxon>Saccharomycotina</taxon>
        <taxon>Dipodascomycetes</taxon>
        <taxon>Dipodascales</taxon>
        <taxon>Trichomonascaceae</taxon>
        <taxon>Starmerella</taxon>
    </lineage>
</organism>
<evidence type="ECO:0000313" key="13">
    <source>
        <dbReference type="EMBL" id="GMM51202.1"/>
    </source>
</evidence>
<keyword evidence="7" id="KW-0808">Transferase</keyword>
<dbReference type="SUPFAM" id="SSF55729">
    <property type="entry name" value="Acyl-CoA N-acyltransferases (Nat)"/>
    <property type="match status" value="1"/>
</dbReference>
<dbReference type="PROSITE" id="PS51186">
    <property type="entry name" value="GNAT"/>
    <property type="match status" value="1"/>
</dbReference>
<dbReference type="AlphaFoldDB" id="A0AAV5RJL1"/>
<evidence type="ECO:0000313" key="14">
    <source>
        <dbReference type="Proteomes" id="UP001362899"/>
    </source>
</evidence>
<evidence type="ECO:0000256" key="11">
    <source>
        <dbReference type="ARBA" id="ARBA00049524"/>
    </source>
</evidence>
<dbReference type="GO" id="GO:1990189">
    <property type="term" value="F:protein N-terminal-serine acetyltransferase activity"/>
    <property type="evidence" value="ECO:0007669"/>
    <property type="project" value="UniProtKB-EC"/>
</dbReference>
<evidence type="ECO:0000256" key="3">
    <source>
        <dbReference type="ARBA" id="ARBA00008870"/>
    </source>
</evidence>
<evidence type="ECO:0000259" key="12">
    <source>
        <dbReference type="PROSITE" id="PS51186"/>
    </source>
</evidence>
<dbReference type="PANTHER" id="PTHR20531">
    <property type="entry name" value="N-ALPHA-ACETYLTRANSFERASE 40"/>
    <property type="match status" value="1"/>
</dbReference>